<reference evidence="1 2" key="1">
    <citation type="submission" date="2017-07" db="EMBL/GenBank/DDBJ databases">
        <title>Complete Genome Sequence of the cosmetic ferment Vitreoscilla filiformis (ATCC15551).</title>
        <authorList>
            <person name="Contreras S."/>
            <person name="Sagory-Zalkind P."/>
            <person name="Blanquart H."/>
            <person name="Iltis A."/>
            <person name="Morand S.C."/>
        </authorList>
    </citation>
    <scope>NUCLEOTIDE SEQUENCE [LARGE SCALE GENOMIC DNA]</scope>
    <source>
        <strain evidence="1 2">ATCC 15551</strain>
    </source>
</reference>
<accession>A0A221KB12</accession>
<name>A0A221KB12_VITFI</name>
<dbReference type="AlphaFoldDB" id="A0A221KB12"/>
<keyword evidence="2" id="KW-1185">Reference proteome</keyword>
<dbReference type="EMBL" id="CP022423">
    <property type="protein sequence ID" value="ASM76196.1"/>
    <property type="molecule type" value="Genomic_DNA"/>
</dbReference>
<dbReference type="OrthoDB" id="6879702at2"/>
<dbReference type="Proteomes" id="UP000199729">
    <property type="component" value="Chromosome"/>
</dbReference>
<organism evidence="1 2">
    <name type="scientific">Vitreoscilla filiformis</name>
    <dbReference type="NCBI Taxonomy" id="63"/>
    <lineage>
        <taxon>Bacteria</taxon>
        <taxon>Pseudomonadati</taxon>
        <taxon>Pseudomonadota</taxon>
        <taxon>Betaproteobacteria</taxon>
        <taxon>Neisseriales</taxon>
        <taxon>Neisseriaceae</taxon>
        <taxon>Vitreoscilla</taxon>
    </lineage>
</organism>
<sequence length="132" mass="14826">MSHFTYYLTFDRPVPGLGADTGGRSFARHYVELDGLARNLGLAPLERFFSTDCSVVCQTFEGDSLFAEEDITDEVCWHDPDEGLSSFGTLSSVLRWQPGHEAADALPDLDNFVHALRQARHHDARFYLAVDF</sequence>
<proteinExistence type="predicted"/>
<protein>
    <submittedName>
        <fullName evidence="1">Uncharacterized protein</fullName>
    </submittedName>
</protein>
<gene>
    <name evidence="1" type="ORF">VITFI_CDS0417</name>
</gene>
<evidence type="ECO:0000313" key="1">
    <source>
        <dbReference type="EMBL" id="ASM76196.1"/>
    </source>
</evidence>
<evidence type="ECO:0000313" key="2">
    <source>
        <dbReference type="Proteomes" id="UP000199729"/>
    </source>
</evidence>
<dbReference type="KEGG" id="vff:VITFI_CDS0417"/>
<dbReference type="RefSeq" id="WP_089415597.1">
    <property type="nucleotide sequence ID" value="NZ_CP022423.1"/>
</dbReference>